<evidence type="ECO:0000256" key="1">
    <source>
        <dbReference type="SAM" id="Coils"/>
    </source>
</evidence>
<dbReference type="AlphaFoldDB" id="A0A5N5WZ62"/>
<feature type="region of interest" description="Disordered" evidence="2">
    <location>
        <begin position="1"/>
        <end position="20"/>
    </location>
</feature>
<feature type="region of interest" description="Disordered" evidence="2">
    <location>
        <begin position="177"/>
        <end position="196"/>
    </location>
</feature>
<protein>
    <submittedName>
        <fullName evidence="3">Uncharacterized protein</fullName>
    </submittedName>
</protein>
<dbReference type="OrthoDB" id="4506468at2759"/>
<name>A0A5N5WZ62_9EURO</name>
<evidence type="ECO:0000313" key="4">
    <source>
        <dbReference type="Proteomes" id="UP000326565"/>
    </source>
</evidence>
<accession>A0A5N5WZ62</accession>
<evidence type="ECO:0000256" key="2">
    <source>
        <dbReference type="SAM" id="MobiDB-lite"/>
    </source>
</evidence>
<gene>
    <name evidence="3" type="ORF">BDV29DRAFT_157295</name>
</gene>
<organism evidence="3 4">
    <name type="scientific">Aspergillus leporis</name>
    <dbReference type="NCBI Taxonomy" id="41062"/>
    <lineage>
        <taxon>Eukaryota</taxon>
        <taxon>Fungi</taxon>
        <taxon>Dikarya</taxon>
        <taxon>Ascomycota</taxon>
        <taxon>Pezizomycotina</taxon>
        <taxon>Eurotiomycetes</taxon>
        <taxon>Eurotiomycetidae</taxon>
        <taxon>Eurotiales</taxon>
        <taxon>Aspergillaceae</taxon>
        <taxon>Aspergillus</taxon>
        <taxon>Aspergillus subgen. Circumdati</taxon>
    </lineage>
</organism>
<reference evidence="3 4" key="1">
    <citation type="submission" date="2019-04" db="EMBL/GenBank/DDBJ databases">
        <title>Friends and foes A comparative genomics study of 23 Aspergillus species from section Flavi.</title>
        <authorList>
            <consortium name="DOE Joint Genome Institute"/>
            <person name="Kjaerbolling I."/>
            <person name="Vesth T."/>
            <person name="Frisvad J.C."/>
            <person name="Nybo J.L."/>
            <person name="Theobald S."/>
            <person name="Kildgaard S."/>
            <person name="Isbrandt T."/>
            <person name="Kuo A."/>
            <person name="Sato A."/>
            <person name="Lyhne E.K."/>
            <person name="Kogle M.E."/>
            <person name="Wiebenga A."/>
            <person name="Kun R.S."/>
            <person name="Lubbers R.J."/>
            <person name="Makela M.R."/>
            <person name="Barry K."/>
            <person name="Chovatia M."/>
            <person name="Clum A."/>
            <person name="Daum C."/>
            <person name="Haridas S."/>
            <person name="He G."/>
            <person name="LaButti K."/>
            <person name="Lipzen A."/>
            <person name="Mondo S."/>
            <person name="Riley R."/>
            <person name="Salamov A."/>
            <person name="Simmons B.A."/>
            <person name="Magnuson J.K."/>
            <person name="Henrissat B."/>
            <person name="Mortensen U.H."/>
            <person name="Larsen T.O."/>
            <person name="Devries R.P."/>
            <person name="Grigoriev I.V."/>
            <person name="Machida M."/>
            <person name="Baker S.E."/>
            <person name="Andersen M.R."/>
        </authorList>
    </citation>
    <scope>NUCLEOTIDE SEQUENCE [LARGE SCALE GENOMIC DNA]</scope>
    <source>
        <strain evidence="3 4">CBS 151.66</strain>
    </source>
</reference>
<feature type="compositionally biased region" description="Polar residues" evidence="2">
    <location>
        <begin position="1"/>
        <end position="13"/>
    </location>
</feature>
<dbReference type="EMBL" id="ML732221">
    <property type="protein sequence ID" value="KAB8073791.1"/>
    <property type="molecule type" value="Genomic_DNA"/>
</dbReference>
<feature type="coiled-coil region" evidence="1">
    <location>
        <begin position="32"/>
        <end position="66"/>
    </location>
</feature>
<keyword evidence="4" id="KW-1185">Reference proteome</keyword>
<proteinExistence type="predicted"/>
<evidence type="ECO:0000313" key="3">
    <source>
        <dbReference type="EMBL" id="KAB8073791.1"/>
    </source>
</evidence>
<keyword evidence="1" id="KW-0175">Coiled coil</keyword>
<dbReference type="Proteomes" id="UP000326565">
    <property type="component" value="Unassembled WGS sequence"/>
</dbReference>
<sequence>MSTIGSTTATPTSSDHHLDAANRRRESFKTYGECMQEKVETLEEEVVRLRSEVEILEIQLSNIQVALPCQAEETGGLIALNVELSGRVKVVDILLTQRHSNIAELKIERDKQDIQIESPEADLKQRDILVNEKDARINALRGEIDKYEDRVSKELDRNATLMRSFLNAKRRIKELEKTQQTRRVREGSNKSRGKAHEHFGNVKIKSFWHLFYLLWH</sequence>